<feature type="chain" id="PRO_5009177445" description="WxL domain-containing protein" evidence="2">
    <location>
        <begin position="24"/>
        <end position="247"/>
    </location>
</feature>
<dbReference type="Pfam" id="PF13731">
    <property type="entry name" value="WxL"/>
    <property type="match status" value="1"/>
</dbReference>
<dbReference type="InterPro" id="IPR027994">
    <property type="entry name" value="WxL_dom"/>
</dbReference>
<dbReference type="STRING" id="903984.BCR21_07695"/>
<organism evidence="4 5">
    <name type="scientific">Enterococcus ureasiticus</name>
    <dbReference type="NCBI Taxonomy" id="903984"/>
    <lineage>
        <taxon>Bacteria</taxon>
        <taxon>Bacillati</taxon>
        <taxon>Bacillota</taxon>
        <taxon>Bacilli</taxon>
        <taxon>Lactobacillales</taxon>
        <taxon>Enterococcaceae</taxon>
        <taxon>Enterococcus</taxon>
    </lineage>
</organism>
<proteinExistence type="predicted"/>
<feature type="region of interest" description="Disordered" evidence="1">
    <location>
        <begin position="40"/>
        <end position="77"/>
    </location>
</feature>
<evidence type="ECO:0000313" key="5">
    <source>
        <dbReference type="Proteomes" id="UP000094068"/>
    </source>
</evidence>
<evidence type="ECO:0000259" key="3">
    <source>
        <dbReference type="Pfam" id="PF13731"/>
    </source>
</evidence>
<comment type="caution">
    <text evidence="4">The sequence shown here is derived from an EMBL/GenBank/DDBJ whole genome shotgun (WGS) entry which is preliminary data.</text>
</comment>
<evidence type="ECO:0000256" key="2">
    <source>
        <dbReference type="SAM" id="SignalP"/>
    </source>
</evidence>
<evidence type="ECO:0000313" key="4">
    <source>
        <dbReference type="EMBL" id="OEG12111.1"/>
    </source>
</evidence>
<feature type="signal peptide" evidence="2">
    <location>
        <begin position="1"/>
        <end position="23"/>
    </location>
</feature>
<sequence length="247" mass="26475">MKKVFLFSACLVAVSLIPMAASADDSSSIESNAYVSIEKNDGSEIEKPVNPIDPTKPVKPVPEIDGEENPHPPSTKGPLSINYVSNLRFGSQKAQGNDAIYKVKPDQLMDDEETVIEVPNYIQITDNRGTNVGWRLTVKQNGAFKNGSNDLAGTELVFTNPVLSAKSGKTETAPTANPTFTLTADGQEALVMNAEAGHGMGTWADRFGDTNDQATSSIQLKIPGDSKKVAGLYKTSLTWTLSDSPQQ</sequence>
<evidence type="ECO:0000256" key="1">
    <source>
        <dbReference type="SAM" id="MobiDB-lite"/>
    </source>
</evidence>
<dbReference type="AlphaFoldDB" id="A0A1E5GHL8"/>
<name>A0A1E5GHL8_9ENTE</name>
<accession>A0A1E5GHL8</accession>
<feature type="domain" description="WxL" evidence="3">
    <location>
        <begin position="26"/>
        <end position="245"/>
    </location>
</feature>
<keyword evidence="2" id="KW-0732">Signal</keyword>
<dbReference type="Proteomes" id="UP000094068">
    <property type="component" value="Unassembled WGS sequence"/>
</dbReference>
<gene>
    <name evidence="4" type="ORF">BCR21_07695</name>
</gene>
<reference evidence="5" key="1">
    <citation type="submission" date="2016-09" db="EMBL/GenBank/DDBJ databases">
        <authorList>
            <person name="Gulvik C.A."/>
        </authorList>
    </citation>
    <scope>NUCLEOTIDE SEQUENCE [LARGE SCALE GENOMIC DNA]</scope>
    <source>
        <strain evidence="5">DSM 23328</strain>
    </source>
</reference>
<keyword evidence="5" id="KW-1185">Reference proteome</keyword>
<dbReference type="EMBL" id="MIJZ01000012">
    <property type="protein sequence ID" value="OEG12111.1"/>
    <property type="molecule type" value="Genomic_DNA"/>
</dbReference>
<protein>
    <recommendedName>
        <fullName evidence="3">WxL domain-containing protein</fullName>
    </recommendedName>
</protein>
<dbReference type="RefSeq" id="WP_069645942.1">
    <property type="nucleotide sequence ID" value="NZ_MIJZ01000012.1"/>
</dbReference>
<dbReference type="OrthoDB" id="2339326at2"/>